<dbReference type="RefSeq" id="WP_008817707.1">
    <property type="nucleotide sequence ID" value="NZ_AP025565.1"/>
</dbReference>
<dbReference type="EMBL" id="JAKTMA010000043">
    <property type="protein sequence ID" value="MCR0234906.1"/>
    <property type="molecule type" value="Genomic_DNA"/>
</dbReference>
<evidence type="ECO:0000313" key="2">
    <source>
        <dbReference type="EMBL" id="MCR0234906.1"/>
    </source>
</evidence>
<proteinExistence type="predicted"/>
<dbReference type="AlphaFoldDB" id="A0A099I3P3"/>
<name>A0A099I3P3_CLOIN</name>
<evidence type="ECO:0000313" key="3">
    <source>
        <dbReference type="EMBL" id="MZH58323.1"/>
    </source>
</evidence>
<dbReference type="EMBL" id="JQIF01000072">
    <property type="protein sequence ID" value="KGJ52305.1"/>
    <property type="molecule type" value="Genomic_DNA"/>
</dbReference>
<comment type="caution">
    <text evidence="1">The sequence shown here is derived from an EMBL/GenBank/DDBJ whole genome shotgun (WGS) entry which is preliminary data.</text>
</comment>
<sequence>MPFYTIRPRAGTKAQWEQSNMVLKEREIGYEIPNEGVGKGTVKMKMGDGVTPWNSLPYAIPVALTPSDIVTTDSTSNAKVPSAGYCKKKFDDIKTELNRNTVQLTNSAYLPMANMYRSGQVVYLRCAGYMQKELAANGETTIATPSMIPEAFRPTVDLNFYEIVGSTKIIAKINIKQDGTILFSPLEKIVKDVGVNIHLTYITGKSTI</sequence>
<gene>
    <name evidence="1" type="ORF">CIAN88_15265</name>
    <name evidence="3" type="ORF">GT664_21855</name>
    <name evidence="2" type="ORF">MKC95_19240</name>
</gene>
<dbReference type="EMBL" id="WWTN01000073">
    <property type="protein sequence ID" value="MZH58323.1"/>
    <property type="molecule type" value="Genomic_DNA"/>
</dbReference>
<organism evidence="1 4">
    <name type="scientific">Clostridium innocuum</name>
    <dbReference type="NCBI Taxonomy" id="1522"/>
    <lineage>
        <taxon>Bacteria</taxon>
        <taxon>Bacillati</taxon>
        <taxon>Bacillota</taxon>
        <taxon>Clostridia</taxon>
        <taxon>Eubacteriales</taxon>
        <taxon>Clostridiaceae</taxon>
        <taxon>Clostridium</taxon>
    </lineage>
</organism>
<dbReference type="Proteomes" id="UP000604383">
    <property type="component" value="Unassembled WGS sequence"/>
</dbReference>
<evidence type="ECO:0008006" key="5">
    <source>
        <dbReference type="Google" id="ProtNLM"/>
    </source>
</evidence>
<dbReference type="Proteomes" id="UP000030008">
    <property type="component" value="Unassembled WGS sequence"/>
</dbReference>
<accession>A0A099I3P3</accession>
<dbReference type="SUPFAM" id="SSF69349">
    <property type="entry name" value="Phage fibre proteins"/>
    <property type="match status" value="1"/>
</dbReference>
<reference evidence="2" key="3">
    <citation type="journal article" date="2022" name="Clin. Infect. Dis.">
        <title>Association between Clostridium innocuum and antibiotic-associated diarrhea in adults and children: A cross-sectional study and comparative genomics analysis.</title>
        <authorList>
            <person name="Cherny K.E."/>
            <person name="Muscat E.B."/>
            <person name="Balaji A."/>
            <person name="Mukherjee J."/>
            <person name="Ozer E.A."/>
            <person name="Angarone M.P."/>
            <person name="Hauser A.R."/>
            <person name="Sichel J.S."/>
            <person name="Amponsah E."/>
            <person name="Kociolek L.K."/>
        </authorList>
    </citation>
    <scope>NUCLEOTIDE SEQUENCE</scope>
    <source>
        <strain evidence="2">NU1-AC-029v</strain>
    </source>
</reference>
<evidence type="ECO:0000313" key="1">
    <source>
        <dbReference type="EMBL" id="KGJ52305.1"/>
    </source>
</evidence>
<protein>
    <recommendedName>
        <fullName evidence="5">Major tropism determinant N-terminal domain-containing protein</fullName>
    </recommendedName>
</protein>
<evidence type="ECO:0000313" key="4">
    <source>
        <dbReference type="Proteomes" id="UP000030008"/>
    </source>
</evidence>
<reference evidence="1 4" key="1">
    <citation type="submission" date="2014-08" db="EMBL/GenBank/DDBJ databases">
        <title>Clostridium innocuum, an unnegligible vancomycin-resistant pathogen causing extra-intestinal infections.</title>
        <authorList>
            <person name="Feng Y."/>
            <person name="Chiu C.-H."/>
        </authorList>
    </citation>
    <scope>NUCLEOTIDE SEQUENCE [LARGE SCALE GENOMIC DNA]</scope>
    <source>
        <strain evidence="1 4">AN88</strain>
    </source>
</reference>
<reference evidence="3" key="2">
    <citation type="journal article" date="2019" name="Nat. Med.">
        <title>A library of human gut bacterial isolates paired with longitudinal multiomics data enables mechanistic microbiome research.</title>
        <authorList>
            <person name="Poyet M."/>
            <person name="Groussin M."/>
            <person name="Gibbons S.M."/>
            <person name="Avila-Pacheco J."/>
            <person name="Jiang X."/>
            <person name="Kearney S.M."/>
            <person name="Perrotta A.R."/>
            <person name="Berdy B."/>
            <person name="Zhao S."/>
            <person name="Lieberman T.D."/>
            <person name="Swanson P.K."/>
            <person name="Smith M."/>
            <person name="Roesemann S."/>
            <person name="Alexander J.E."/>
            <person name="Rich S.A."/>
            <person name="Livny J."/>
            <person name="Vlamakis H."/>
            <person name="Clish C."/>
            <person name="Bullock K."/>
            <person name="Deik A."/>
            <person name="Scott J."/>
            <person name="Pierce K.A."/>
            <person name="Xavier R.J."/>
            <person name="Alm E.J."/>
        </authorList>
    </citation>
    <scope>NUCLEOTIDE SEQUENCE</scope>
    <source>
        <strain evidence="3">BIOML-A12</strain>
    </source>
</reference>
<dbReference type="Proteomes" id="UP001203972">
    <property type="component" value="Unassembled WGS sequence"/>
</dbReference>